<organism evidence="1 2">
    <name type="scientific">Streptomyces europaeiscabiei</name>
    <dbReference type="NCBI Taxonomy" id="146819"/>
    <lineage>
        <taxon>Bacteria</taxon>
        <taxon>Bacillati</taxon>
        <taxon>Actinomycetota</taxon>
        <taxon>Actinomycetes</taxon>
        <taxon>Kitasatosporales</taxon>
        <taxon>Streptomycetaceae</taxon>
        <taxon>Streptomyces</taxon>
    </lineage>
</organism>
<dbReference type="InterPro" id="IPR036388">
    <property type="entry name" value="WH-like_DNA-bd_sf"/>
</dbReference>
<sequence length="92" mass="10371">MATQTLAERTEILRPAGLSPLLDTAELRAHYKVSNWTVNEWRKKGLPFQRLPGGIRRFNLDHVEQWLASQSEDAAQARAELSRKGVVGRTCA</sequence>
<evidence type="ECO:0000313" key="1">
    <source>
        <dbReference type="EMBL" id="MDX3707216.1"/>
    </source>
</evidence>
<evidence type="ECO:0008006" key="3">
    <source>
        <dbReference type="Google" id="ProtNLM"/>
    </source>
</evidence>
<accession>A0ABU4NWQ4</accession>
<dbReference type="Gene3D" id="1.10.10.10">
    <property type="entry name" value="Winged helix-like DNA-binding domain superfamily/Winged helix DNA-binding domain"/>
    <property type="match status" value="1"/>
</dbReference>
<proteinExistence type="predicted"/>
<evidence type="ECO:0000313" key="2">
    <source>
        <dbReference type="Proteomes" id="UP001271274"/>
    </source>
</evidence>
<dbReference type="Proteomes" id="UP001271274">
    <property type="component" value="Unassembled WGS sequence"/>
</dbReference>
<dbReference type="EMBL" id="JARAYU010000045">
    <property type="protein sequence ID" value="MDX3707216.1"/>
    <property type="molecule type" value="Genomic_DNA"/>
</dbReference>
<comment type="caution">
    <text evidence="1">The sequence shown here is derived from an EMBL/GenBank/DDBJ whole genome shotgun (WGS) entry which is preliminary data.</text>
</comment>
<name>A0ABU4NWQ4_9ACTN</name>
<dbReference type="InterPro" id="IPR009061">
    <property type="entry name" value="DNA-bd_dom_put_sf"/>
</dbReference>
<dbReference type="RefSeq" id="WP_319063941.1">
    <property type="nucleotide sequence ID" value="NZ_JARAUS010000101.1"/>
</dbReference>
<keyword evidence="2" id="KW-1185">Reference proteome</keyword>
<protein>
    <recommendedName>
        <fullName evidence="3">Helix-turn-helix domain-containing protein</fullName>
    </recommendedName>
</protein>
<reference evidence="1 2" key="1">
    <citation type="journal article" date="2023" name="Microb. Genom.">
        <title>Mesoterricola silvestris gen. nov., sp. nov., Mesoterricola sediminis sp. nov., Geothrix oryzae sp. nov., Geothrix edaphica sp. nov., Geothrix rubra sp. nov., and Geothrix limicola sp. nov., six novel members of Acidobacteriota isolated from soils.</title>
        <authorList>
            <person name="Weisberg A.J."/>
            <person name="Pearce E."/>
            <person name="Kramer C.G."/>
            <person name="Chang J.H."/>
            <person name="Clarke C.R."/>
        </authorList>
    </citation>
    <scope>NUCLEOTIDE SEQUENCE [LARGE SCALE GENOMIC DNA]</scope>
    <source>
        <strain evidence="1 2">ID09-01A</strain>
    </source>
</reference>
<dbReference type="SUPFAM" id="SSF46955">
    <property type="entry name" value="Putative DNA-binding domain"/>
    <property type="match status" value="1"/>
</dbReference>
<gene>
    <name evidence="1" type="ORF">PV662_47650</name>
</gene>